<sequence length="325" mass="34863">MLSIENPGAVIAAIRSWLAFIPRRSVVLILLSHTDTPEGLVRATHATRVDLYTPGGAVDNQGVAMAAFHDCAYYRPDTICAVVIDDTLDTTATTAPVERYHDLIVLLRDRAAVWRVPLLDAWVTPEIEAGQPWWSLVHPDHDAQPGPAPQVPGVLAPEPDRTARTAAHLADRLRDTSAQVGSEPRRQERMRFVLDLIRGIAAQTWPSPAEIAELAIILQDPVIRDCCFALIDTGHAGAAGQLWTLAWETLPPGHRGDAALLAAAAAIAADDLGAAAAALRAIGVDHPGSRLPQQLAPTSARRLEIVRFLVHSGRAVATALGLHLD</sequence>
<organism evidence="1 2">
    <name type="scientific">Nocardia mexicana</name>
    <dbReference type="NCBI Taxonomy" id="279262"/>
    <lineage>
        <taxon>Bacteria</taxon>
        <taxon>Bacillati</taxon>
        <taxon>Actinomycetota</taxon>
        <taxon>Actinomycetes</taxon>
        <taxon>Mycobacteriales</taxon>
        <taxon>Nocardiaceae</taxon>
        <taxon>Nocardia</taxon>
    </lineage>
</organism>
<dbReference type="EMBL" id="QQAZ01000013">
    <property type="protein sequence ID" value="RDI45312.1"/>
    <property type="molecule type" value="Genomic_DNA"/>
</dbReference>
<name>A0A370GNJ8_9NOCA</name>
<dbReference type="STRING" id="1210089.GCA_001613165_03106"/>
<dbReference type="RefSeq" id="WP_068019958.1">
    <property type="nucleotide sequence ID" value="NZ_QQAZ01000013.1"/>
</dbReference>
<proteinExistence type="predicted"/>
<accession>A0A370GNJ8</accession>
<dbReference type="Pfam" id="PF13830">
    <property type="entry name" value="DUF4192"/>
    <property type="match status" value="2"/>
</dbReference>
<dbReference type="AlphaFoldDB" id="A0A370GNJ8"/>
<dbReference type="Proteomes" id="UP000255355">
    <property type="component" value="Unassembled WGS sequence"/>
</dbReference>
<dbReference type="OrthoDB" id="4531261at2"/>
<reference evidence="1 2" key="1">
    <citation type="submission" date="2018-07" db="EMBL/GenBank/DDBJ databases">
        <title>Genomic Encyclopedia of Type Strains, Phase IV (KMG-IV): sequencing the most valuable type-strain genomes for metagenomic binning, comparative biology and taxonomic classification.</title>
        <authorList>
            <person name="Goeker M."/>
        </authorList>
    </citation>
    <scope>NUCLEOTIDE SEQUENCE [LARGE SCALE GENOMIC DNA]</scope>
    <source>
        <strain evidence="1 2">DSM 44952</strain>
    </source>
</reference>
<evidence type="ECO:0000313" key="1">
    <source>
        <dbReference type="EMBL" id="RDI45312.1"/>
    </source>
</evidence>
<keyword evidence="2" id="KW-1185">Reference proteome</keyword>
<protein>
    <submittedName>
        <fullName evidence="1">Uncharacterized protein DUF4192</fullName>
    </submittedName>
</protein>
<dbReference type="InterPro" id="IPR025447">
    <property type="entry name" value="DUF4192"/>
</dbReference>
<evidence type="ECO:0000313" key="2">
    <source>
        <dbReference type="Proteomes" id="UP000255355"/>
    </source>
</evidence>
<comment type="caution">
    <text evidence="1">The sequence shown here is derived from an EMBL/GenBank/DDBJ whole genome shotgun (WGS) entry which is preliminary data.</text>
</comment>
<gene>
    <name evidence="1" type="ORF">DFR68_11382</name>
</gene>